<accession>A0A8T4LE12</accession>
<dbReference type="Proteomes" id="UP000675968">
    <property type="component" value="Unassembled WGS sequence"/>
</dbReference>
<evidence type="ECO:0000256" key="1">
    <source>
        <dbReference type="SAM" id="Phobius"/>
    </source>
</evidence>
<keyword evidence="1" id="KW-1133">Transmembrane helix</keyword>
<reference evidence="2" key="1">
    <citation type="submission" date="2021-03" db="EMBL/GenBank/DDBJ databases">
        <authorList>
            <person name="Jaffe A."/>
        </authorList>
    </citation>
    <scope>NUCLEOTIDE SEQUENCE</scope>
    <source>
        <strain evidence="2">RIFCSPLOWO2_01_FULL_AR10_48_17</strain>
    </source>
</reference>
<sequence>MKQYIGILAILFFLLTSIVPVSAQVSCGNHSCEPGENSCTCTQDCGSCESYSNQFFDYKCVETICKQLPKSGVCGNNVCEEQFSEDYGNCPQDCEPKTLEIEIISPKPNDSFARNGKGTLEIKITANGRDIPGAQVSAVQPFRNIQLVNTLFSNEYKGEFQIPADIAPNSYDVEISASFRKAIGKTTLPITIEPRLNTTFSVQPKTLLGDTLLISGTIQNGSAPVSTPITIKILDTERKSLFNQTVSSQADGSFQIQFKTSLNDLPGNWLITGNGTDDYNNAISVEGTTTMVTPQSQRQLAITTYLDQNASVSRGTQLTIIAQVTDSNIPTTDANLVLVSPSQQTIPFQLAPDGNYTLFYTIPSNLPFGKNTFHLQATKIGIIPLEGQLPLEITIIPTLFSIQLVKPQTTFFSIGDNVEFRVFAQYESGEPVLDANTSLLVNQLEIPLQAQGGGYYSGNYTAQEQDAGELRLKITSTDGFNQTASADTKLNIYGYGTNYYLTRYGAIGLGALALLIVGYFVAARFATKRFDQTKAKKRAEQIIELEKDLQSKYFEKGSIQKSDYESQMLDYEDELKKIKEQLGRAPK</sequence>
<reference evidence="2" key="2">
    <citation type="submission" date="2021-05" db="EMBL/GenBank/DDBJ databases">
        <title>Protein family content uncovers lineage relationships and bacterial pathway maintenance mechanisms in DPANN archaea.</title>
        <authorList>
            <person name="Castelle C.J."/>
            <person name="Meheust R."/>
            <person name="Jaffe A.L."/>
            <person name="Seitz K."/>
            <person name="Gong X."/>
            <person name="Baker B.J."/>
            <person name="Banfield J.F."/>
        </authorList>
    </citation>
    <scope>NUCLEOTIDE SEQUENCE</scope>
    <source>
        <strain evidence="2">RIFCSPLOWO2_01_FULL_AR10_48_17</strain>
    </source>
</reference>
<gene>
    <name evidence="2" type="ORF">J4215_03050</name>
</gene>
<feature type="transmembrane region" description="Helical" evidence="1">
    <location>
        <begin position="504"/>
        <end position="527"/>
    </location>
</feature>
<keyword evidence="1" id="KW-0472">Membrane</keyword>
<keyword evidence="1" id="KW-0812">Transmembrane</keyword>
<dbReference type="EMBL" id="JAGVWC010000010">
    <property type="protein sequence ID" value="MBS3061535.1"/>
    <property type="molecule type" value="Genomic_DNA"/>
</dbReference>
<comment type="caution">
    <text evidence="2">The sequence shown here is derived from an EMBL/GenBank/DDBJ whole genome shotgun (WGS) entry which is preliminary data.</text>
</comment>
<evidence type="ECO:0000313" key="2">
    <source>
        <dbReference type="EMBL" id="MBS3061535.1"/>
    </source>
</evidence>
<evidence type="ECO:0000313" key="3">
    <source>
        <dbReference type="Proteomes" id="UP000675968"/>
    </source>
</evidence>
<name>A0A8T4LE12_9ARCH</name>
<protein>
    <submittedName>
        <fullName evidence="2">Uncharacterized protein</fullName>
    </submittedName>
</protein>
<proteinExistence type="predicted"/>
<dbReference type="AlphaFoldDB" id="A0A8T4LE12"/>
<organism evidence="2 3">
    <name type="scientific">Candidatus Iainarchaeum sp</name>
    <dbReference type="NCBI Taxonomy" id="3101447"/>
    <lineage>
        <taxon>Archaea</taxon>
        <taxon>Candidatus Iainarchaeota</taxon>
        <taxon>Candidatus Iainarchaeia</taxon>
        <taxon>Candidatus Iainarchaeales</taxon>
        <taxon>Candidatus Iainarchaeaceae</taxon>
        <taxon>Candidatus Iainarchaeum</taxon>
    </lineage>
</organism>